<keyword evidence="2" id="KW-0812">Transmembrane</keyword>
<dbReference type="EMBL" id="JBIVPC010000011">
    <property type="protein sequence ID" value="MFJ6038886.1"/>
    <property type="molecule type" value="Genomic_DNA"/>
</dbReference>
<keyword evidence="2" id="KW-1133">Transmembrane helix</keyword>
<protein>
    <submittedName>
        <fullName evidence="4">M23 family metallopeptidase</fullName>
        <ecNumber evidence="4">3.4.-.-</ecNumber>
    </submittedName>
</protein>
<dbReference type="CDD" id="cd12797">
    <property type="entry name" value="M23_peptidase"/>
    <property type="match status" value="1"/>
</dbReference>
<dbReference type="InterPro" id="IPR016047">
    <property type="entry name" value="M23ase_b-sheet_dom"/>
</dbReference>
<reference evidence="4 5" key="1">
    <citation type="submission" date="2024-10" db="EMBL/GenBank/DDBJ databases">
        <title>The Natural Products Discovery Center: Release of the First 8490 Sequenced Strains for Exploring Actinobacteria Biosynthetic Diversity.</title>
        <authorList>
            <person name="Kalkreuter E."/>
            <person name="Kautsar S.A."/>
            <person name="Yang D."/>
            <person name="Bader C.D."/>
            <person name="Teijaro C.N."/>
            <person name="Fluegel L."/>
            <person name="Davis C.M."/>
            <person name="Simpson J.R."/>
            <person name="Lauterbach L."/>
            <person name="Steele A.D."/>
            <person name="Gui C."/>
            <person name="Meng S."/>
            <person name="Li G."/>
            <person name="Viehrig K."/>
            <person name="Ye F."/>
            <person name="Su P."/>
            <person name="Kiefer A.F."/>
            <person name="Nichols A."/>
            <person name="Cepeda A.J."/>
            <person name="Yan W."/>
            <person name="Fan B."/>
            <person name="Jiang Y."/>
            <person name="Adhikari A."/>
            <person name="Zheng C.-J."/>
            <person name="Schuster L."/>
            <person name="Cowan T.M."/>
            <person name="Smanski M.J."/>
            <person name="Chevrette M.G."/>
            <person name="De Carvalho L.P.S."/>
            <person name="Shen B."/>
        </authorList>
    </citation>
    <scope>NUCLEOTIDE SEQUENCE [LARGE SCALE GENOMIC DNA]</scope>
    <source>
        <strain evidence="4 5">NPDC093086</strain>
    </source>
</reference>
<organism evidence="4 5">
    <name type="scientific">Streptomyces ardesiacus</name>
    <dbReference type="NCBI Taxonomy" id="285564"/>
    <lineage>
        <taxon>Bacteria</taxon>
        <taxon>Bacillati</taxon>
        <taxon>Actinomycetota</taxon>
        <taxon>Actinomycetes</taxon>
        <taxon>Kitasatosporales</taxon>
        <taxon>Streptomycetaceae</taxon>
        <taxon>Streptomyces</taxon>
    </lineage>
</organism>
<evidence type="ECO:0000259" key="3">
    <source>
        <dbReference type="Pfam" id="PF01551"/>
    </source>
</evidence>
<accession>A0ABW8HDP5</accession>
<proteinExistence type="predicted"/>
<keyword evidence="5" id="KW-1185">Reference proteome</keyword>
<dbReference type="Proteomes" id="UP001617907">
    <property type="component" value="Unassembled WGS sequence"/>
</dbReference>
<evidence type="ECO:0000313" key="4">
    <source>
        <dbReference type="EMBL" id="MFJ6038886.1"/>
    </source>
</evidence>
<feature type="region of interest" description="Disordered" evidence="1">
    <location>
        <begin position="109"/>
        <end position="133"/>
    </location>
</feature>
<keyword evidence="4" id="KW-0378">Hydrolase</keyword>
<dbReference type="InterPro" id="IPR011055">
    <property type="entry name" value="Dup_hybrid_motif"/>
</dbReference>
<evidence type="ECO:0000256" key="1">
    <source>
        <dbReference type="SAM" id="MobiDB-lite"/>
    </source>
</evidence>
<dbReference type="GO" id="GO:0016787">
    <property type="term" value="F:hydrolase activity"/>
    <property type="evidence" value="ECO:0007669"/>
    <property type="project" value="UniProtKB-KW"/>
</dbReference>
<feature type="transmembrane region" description="Helical" evidence="2">
    <location>
        <begin position="40"/>
        <end position="58"/>
    </location>
</feature>
<feature type="domain" description="M23ase beta-sheet core" evidence="3">
    <location>
        <begin position="294"/>
        <end position="352"/>
    </location>
</feature>
<gene>
    <name evidence="4" type="ORF">ACIQFM_21820</name>
</gene>
<feature type="transmembrane region" description="Helical" evidence="2">
    <location>
        <begin position="70"/>
        <end position="91"/>
    </location>
</feature>
<dbReference type="SUPFAM" id="SSF51261">
    <property type="entry name" value="Duplicated hybrid motif"/>
    <property type="match status" value="1"/>
</dbReference>
<dbReference type="EC" id="3.4.-.-" evidence="4"/>
<comment type="caution">
    <text evidence="4">The sequence shown here is derived from an EMBL/GenBank/DDBJ whole genome shotgun (WGS) entry which is preliminary data.</text>
</comment>
<dbReference type="Gene3D" id="2.70.70.10">
    <property type="entry name" value="Glucose Permease (Domain IIA)"/>
    <property type="match status" value="1"/>
</dbReference>
<dbReference type="Pfam" id="PF01551">
    <property type="entry name" value="Peptidase_M23"/>
    <property type="match status" value="1"/>
</dbReference>
<keyword evidence="2" id="KW-0472">Membrane</keyword>
<evidence type="ECO:0000313" key="5">
    <source>
        <dbReference type="Proteomes" id="UP001617907"/>
    </source>
</evidence>
<name>A0ABW8HDP5_9ACTN</name>
<sequence length="398" mass="41611">MALALLTSALLLCLLVAVHRYLYRRLVKDVTVPGSRGRRLGAALAWLPAALTLLVLTAGPAEPSPGVRWVAARVAAVWPTLLLCLTAAVLLGEAVRPLVRRLAARRAAPAPDAVPREREGGAAAGAAGPRAADDDPARRLFVARTVAIGASALATGTASVVLARSGEPAGQDPRAAGVTIALPFTGPWQVRNSPGRRVPSHGTSLLGSSHAIDFVAVDERHRTAGTRSWRTFLATEPPELFHAFGLPVLAPVAGRIVAAHDAEPDHEARRSQLALVPYMLGQGARLREGVRAIAGNHVIIALSPSGPFVALVHFKAGSVRVAVGDTVSVGRHIADCGNTGNSTQPHVHVQAMDSADLSVARGLPMRFPAYREWNRGPGGGFRVVEGAAPREGSVVEPF</sequence>
<evidence type="ECO:0000256" key="2">
    <source>
        <dbReference type="SAM" id="Phobius"/>
    </source>
</evidence>
<dbReference type="GeneID" id="95509207"/>
<dbReference type="RefSeq" id="WP_107087391.1">
    <property type="nucleotide sequence ID" value="NZ_BBOK01000009.1"/>
</dbReference>